<sequence length="373" mass="40577">MVRSFQRRASAASFEFKSNDKPPTGGSKREWQTQFVLVDSEYLSRLETHIVEIKTSQAFLWNTLHKISNDTFALSAAMSSHISMTTLRSPTGHQAGYVSNTSASCTDYGPRSNAMATTSMPLSAESQIYYTIPAENQLKAQGFGQVRNHCGNMTLHPQFGQPNFATDAGQLAYGLPRTHGTQNVQHLTCAPTIQSKQSAPLQDPCCPQNAMITANMSYSEMLPKSQIYSTAPTANQQAPAVRDIDHSRNHWYPIGRQCRQMNNTIDAGQIAQTLPRTYGAQDAPISRYVPAPGLQSQQSALPQDSCADYNTLQTSVTTANISGPSGASQIHGHPPITSHQKATAITQERNTWGPIGLDSRLAPQMLGNGYTGS</sequence>
<evidence type="ECO:0000256" key="1">
    <source>
        <dbReference type="SAM" id="MobiDB-lite"/>
    </source>
</evidence>
<evidence type="ECO:0000313" key="2">
    <source>
        <dbReference type="EMBL" id="KJA15682.1"/>
    </source>
</evidence>
<keyword evidence="3" id="KW-1185">Reference proteome</keyword>
<dbReference type="AlphaFoldDB" id="A0A0D2KM95"/>
<feature type="region of interest" description="Disordered" evidence="1">
    <location>
        <begin position="1"/>
        <end position="29"/>
    </location>
</feature>
<dbReference type="EMBL" id="KN817638">
    <property type="protein sequence ID" value="KJA15682.1"/>
    <property type="molecule type" value="Genomic_DNA"/>
</dbReference>
<dbReference type="Proteomes" id="UP000054270">
    <property type="component" value="Unassembled WGS sequence"/>
</dbReference>
<protein>
    <submittedName>
        <fullName evidence="2">Uncharacterized protein</fullName>
    </submittedName>
</protein>
<evidence type="ECO:0000313" key="3">
    <source>
        <dbReference type="Proteomes" id="UP000054270"/>
    </source>
</evidence>
<organism evidence="2 3">
    <name type="scientific">Hypholoma sublateritium (strain FD-334 SS-4)</name>
    <dbReference type="NCBI Taxonomy" id="945553"/>
    <lineage>
        <taxon>Eukaryota</taxon>
        <taxon>Fungi</taxon>
        <taxon>Dikarya</taxon>
        <taxon>Basidiomycota</taxon>
        <taxon>Agaricomycotina</taxon>
        <taxon>Agaricomycetes</taxon>
        <taxon>Agaricomycetidae</taxon>
        <taxon>Agaricales</taxon>
        <taxon>Agaricineae</taxon>
        <taxon>Strophariaceae</taxon>
        <taxon>Hypholoma</taxon>
    </lineage>
</organism>
<accession>A0A0D2KM95</accession>
<proteinExistence type="predicted"/>
<gene>
    <name evidence="2" type="ORF">HYPSUDRAFT_58682</name>
</gene>
<reference evidence="3" key="1">
    <citation type="submission" date="2014-04" db="EMBL/GenBank/DDBJ databases">
        <title>Evolutionary Origins and Diversification of the Mycorrhizal Mutualists.</title>
        <authorList>
            <consortium name="DOE Joint Genome Institute"/>
            <consortium name="Mycorrhizal Genomics Consortium"/>
            <person name="Kohler A."/>
            <person name="Kuo A."/>
            <person name="Nagy L.G."/>
            <person name="Floudas D."/>
            <person name="Copeland A."/>
            <person name="Barry K.W."/>
            <person name="Cichocki N."/>
            <person name="Veneault-Fourrey C."/>
            <person name="LaButti K."/>
            <person name="Lindquist E.A."/>
            <person name="Lipzen A."/>
            <person name="Lundell T."/>
            <person name="Morin E."/>
            <person name="Murat C."/>
            <person name="Riley R."/>
            <person name="Ohm R."/>
            <person name="Sun H."/>
            <person name="Tunlid A."/>
            <person name="Henrissat B."/>
            <person name="Grigoriev I.V."/>
            <person name="Hibbett D.S."/>
            <person name="Martin F."/>
        </authorList>
    </citation>
    <scope>NUCLEOTIDE SEQUENCE [LARGE SCALE GENOMIC DNA]</scope>
    <source>
        <strain evidence="3">FD-334 SS-4</strain>
    </source>
</reference>
<name>A0A0D2KM95_HYPSF</name>